<dbReference type="PANTHER" id="PTHR46558:SF11">
    <property type="entry name" value="HTH-TYPE TRANSCRIPTIONAL REGULATOR XRE"/>
    <property type="match status" value="1"/>
</dbReference>
<protein>
    <submittedName>
        <fullName evidence="3">Transcriptional regulator</fullName>
    </submittedName>
</protein>
<dbReference type="Proteomes" id="UP000247814">
    <property type="component" value="Unassembled WGS sequence"/>
</dbReference>
<dbReference type="CDD" id="cd00093">
    <property type="entry name" value="HTH_XRE"/>
    <property type="match status" value="1"/>
</dbReference>
<dbReference type="Gene3D" id="1.10.260.40">
    <property type="entry name" value="lambda repressor-like DNA-binding domains"/>
    <property type="match status" value="1"/>
</dbReference>
<reference evidence="3 4" key="1">
    <citation type="submission" date="2017-07" db="EMBL/GenBank/DDBJ databases">
        <title>A draft genome sequence of Komagataeibacter sucrofermentans LMG 18788.</title>
        <authorList>
            <person name="Skraban J."/>
            <person name="Cleenwerck I."/>
            <person name="Vandamme P."/>
            <person name="Trcek J."/>
        </authorList>
    </citation>
    <scope>NUCLEOTIDE SEQUENCE [LARGE SCALE GENOMIC DNA]</scope>
    <source>
        <strain evidence="3 4">LMG 18788</strain>
    </source>
</reference>
<evidence type="ECO:0000256" key="1">
    <source>
        <dbReference type="ARBA" id="ARBA00023125"/>
    </source>
</evidence>
<dbReference type="PANTHER" id="PTHR46558">
    <property type="entry name" value="TRACRIPTIONAL REGULATORY PROTEIN-RELATED-RELATED"/>
    <property type="match status" value="1"/>
</dbReference>
<evidence type="ECO:0000313" key="3">
    <source>
        <dbReference type="EMBL" id="PYD79960.1"/>
    </source>
</evidence>
<dbReference type="InterPro" id="IPR001387">
    <property type="entry name" value="Cro/C1-type_HTH"/>
</dbReference>
<dbReference type="EMBL" id="NKUA01000005">
    <property type="protein sequence ID" value="PYD79960.1"/>
    <property type="molecule type" value="Genomic_DNA"/>
</dbReference>
<dbReference type="AlphaFoldDB" id="A0A318QNG9"/>
<keyword evidence="1" id="KW-0238">DNA-binding</keyword>
<dbReference type="InterPro" id="IPR010982">
    <property type="entry name" value="Lambda_DNA-bd_dom_sf"/>
</dbReference>
<keyword evidence="4" id="KW-1185">Reference proteome</keyword>
<evidence type="ECO:0000259" key="2">
    <source>
        <dbReference type="PROSITE" id="PS50943"/>
    </source>
</evidence>
<comment type="caution">
    <text evidence="3">The sequence shown here is derived from an EMBL/GenBank/DDBJ whole genome shotgun (WGS) entry which is preliminary data.</text>
</comment>
<dbReference type="RefSeq" id="WP_110568332.1">
    <property type="nucleotide sequence ID" value="NZ_CP137147.1"/>
</dbReference>
<evidence type="ECO:0000313" key="4">
    <source>
        <dbReference type="Proteomes" id="UP000247814"/>
    </source>
</evidence>
<proteinExistence type="predicted"/>
<dbReference type="SUPFAM" id="SSF47413">
    <property type="entry name" value="lambda repressor-like DNA-binding domains"/>
    <property type="match status" value="1"/>
</dbReference>
<organism evidence="3 4">
    <name type="scientific">Komagataeibacter sucrofermentans</name>
    <dbReference type="NCBI Taxonomy" id="1053551"/>
    <lineage>
        <taxon>Bacteria</taxon>
        <taxon>Pseudomonadati</taxon>
        <taxon>Pseudomonadota</taxon>
        <taxon>Alphaproteobacteria</taxon>
        <taxon>Acetobacterales</taxon>
        <taxon>Acetobacteraceae</taxon>
        <taxon>Komagataeibacter</taxon>
    </lineage>
</organism>
<name>A0A318QNG9_9PROT</name>
<dbReference type="Pfam" id="PF01381">
    <property type="entry name" value="HTH_3"/>
    <property type="match status" value="1"/>
</dbReference>
<dbReference type="SMART" id="SM00530">
    <property type="entry name" value="HTH_XRE"/>
    <property type="match status" value="1"/>
</dbReference>
<dbReference type="OrthoDB" id="7282835at2"/>
<accession>A0A318QNG9</accession>
<gene>
    <name evidence="3" type="ORF">CFR77_05470</name>
</gene>
<feature type="domain" description="HTH cro/C1-type" evidence="2">
    <location>
        <begin position="11"/>
        <end position="65"/>
    </location>
</feature>
<sequence length="114" mass="12690">MSEQHSIGERIKNLRTQAKLDQAVLAEAVGTARTHLTNIERGRSKPGRDLLMAFAKFFGVSVDWLATGDGPREINETLTAKELLLIKAFRRLPENEAELHLKLIVAHTETGKDS</sequence>
<dbReference type="PROSITE" id="PS50943">
    <property type="entry name" value="HTH_CROC1"/>
    <property type="match status" value="1"/>
</dbReference>
<dbReference type="GO" id="GO:0003677">
    <property type="term" value="F:DNA binding"/>
    <property type="evidence" value="ECO:0007669"/>
    <property type="project" value="UniProtKB-KW"/>
</dbReference>